<feature type="transmembrane region" description="Helical" evidence="1">
    <location>
        <begin position="78"/>
        <end position="97"/>
    </location>
</feature>
<feature type="transmembrane region" description="Helical" evidence="1">
    <location>
        <begin position="339"/>
        <end position="360"/>
    </location>
</feature>
<name>A0A917CRY1_9GAMM</name>
<dbReference type="EMBL" id="BMEO01000005">
    <property type="protein sequence ID" value="GGF95006.1"/>
    <property type="molecule type" value="Genomic_DNA"/>
</dbReference>
<gene>
    <name evidence="2" type="ORF">GCM10011365_15410</name>
</gene>
<reference evidence="2" key="2">
    <citation type="submission" date="2020-09" db="EMBL/GenBank/DDBJ databases">
        <authorList>
            <person name="Sun Q."/>
            <person name="Zhou Y."/>
        </authorList>
    </citation>
    <scope>NUCLEOTIDE SEQUENCE</scope>
    <source>
        <strain evidence="2">CGMCC 1.12181</strain>
    </source>
</reference>
<keyword evidence="1" id="KW-1133">Transmembrane helix</keyword>
<reference evidence="2" key="1">
    <citation type="journal article" date="2014" name="Int. J. Syst. Evol. Microbiol.">
        <title>Complete genome sequence of Corynebacterium casei LMG S-19264T (=DSM 44701T), isolated from a smear-ripened cheese.</title>
        <authorList>
            <consortium name="US DOE Joint Genome Institute (JGI-PGF)"/>
            <person name="Walter F."/>
            <person name="Albersmeier A."/>
            <person name="Kalinowski J."/>
            <person name="Ruckert C."/>
        </authorList>
    </citation>
    <scope>NUCLEOTIDE SEQUENCE</scope>
    <source>
        <strain evidence="2">CGMCC 1.12181</strain>
    </source>
</reference>
<comment type="caution">
    <text evidence="2">The sequence shown here is derived from an EMBL/GenBank/DDBJ whole genome shotgun (WGS) entry which is preliminary data.</text>
</comment>
<organism evidence="2 3">
    <name type="scientific">Marinicella pacifica</name>
    <dbReference type="NCBI Taxonomy" id="1171543"/>
    <lineage>
        <taxon>Bacteria</taxon>
        <taxon>Pseudomonadati</taxon>
        <taxon>Pseudomonadota</taxon>
        <taxon>Gammaproteobacteria</taxon>
        <taxon>Lysobacterales</taxon>
        <taxon>Marinicellaceae</taxon>
        <taxon>Marinicella</taxon>
    </lineage>
</organism>
<sequence length="498" mass="56959">MHLGSINGQLLSDSFSLIYNCYGWQQADQMSDGLLSMFYRSTNEAGGSFMFRPLAIASLCGDYVLWGEQAFAHKLIQLLWHIGNGVLLYVLLAKVVRCYQLDTRFAAVTACLFLLSHLTPEISVWVAGRFDALVQTFMFLCLYAYWSQKRIWALCFLTLALLSKESAMVIVPMLVSLSCFRHWGKPNGLMTISRESGLFIILLGLYLVYRWFIFGQTTQVYSQSGDLFERIMSHAITFPTFLRHTLLGAVDHLMLCGVYLVLMLGLYGYSFYRARQRQMLRLWLFVASGIVIILTALLTQVGPGESSGTGARLLYIVIPWQMALLSLPMLYETRRSYRFVMLGFLLVATWMHCLVLQQWIAASQISKKLVSQVPDMAQSVDQDNWSLLLVPDHIGPALLARNAQAAMVLPPFQKQVYLNSVVPFIWRDLELWRERVNTSFVQQFKTNSDQPNIQPLYAFCLSGQTGLVKQAISEDDFLSPQEWQSFWKKLINDHRCYH</sequence>
<protein>
    <recommendedName>
        <fullName evidence="4">Dolichyl-phosphate-mannose-protein mannosyltransferase</fullName>
    </recommendedName>
</protein>
<dbReference type="AlphaFoldDB" id="A0A917CRY1"/>
<feature type="transmembrane region" description="Helical" evidence="1">
    <location>
        <begin position="252"/>
        <end position="270"/>
    </location>
</feature>
<keyword evidence="3" id="KW-1185">Reference proteome</keyword>
<feature type="transmembrane region" description="Helical" evidence="1">
    <location>
        <begin position="196"/>
        <end position="214"/>
    </location>
</feature>
<evidence type="ECO:0000313" key="3">
    <source>
        <dbReference type="Proteomes" id="UP000605253"/>
    </source>
</evidence>
<dbReference type="Proteomes" id="UP000605253">
    <property type="component" value="Unassembled WGS sequence"/>
</dbReference>
<proteinExistence type="predicted"/>
<evidence type="ECO:0000256" key="1">
    <source>
        <dbReference type="SAM" id="Phobius"/>
    </source>
</evidence>
<feature type="transmembrane region" description="Helical" evidence="1">
    <location>
        <begin position="313"/>
        <end position="332"/>
    </location>
</feature>
<accession>A0A917CRY1</accession>
<evidence type="ECO:0008006" key="4">
    <source>
        <dbReference type="Google" id="ProtNLM"/>
    </source>
</evidence>
<keyword evidence="1" id="KW-0472">Membrane</keyword>
<evidence type="ECO:0000313" key="2">
    <source>
        <dbReference type="EMBL" id="GGF95006.1"/>
    </source>
</evidence>
<feature type="transmembrane region" description="Helical" evidence="1">
    <location>
        <begin position="282"/>
        <end position="301"/>
    </location>
</feature>
<keyword evidence="1" id="KW-0812">Transmembrane</keyword>
<feature type="transmembrane region" description="Helical" evidence="1">
    <location>
        <begin position="103"/>
        <end position="119"/>
    </location>
</feature>